<keyword evidence="4" id="KW-1185">Reference proteome</keyword>
<dbReference type="RefSeq" id="WP_162669598.1">
    <property type="nucleotide sequence ID" value="NZ_LR593886.1"/>
</dbReference>
<reference evidence="3 4" key="1">
    <citation type="submission" date="2019-05" db="EMBL/GenBank/DDBJ databases">
        <authorList>
            <consortium name="Science for Life Laboratories"/>
        </authorList>
    </citation>
    <scope>NUCLEOTIDE SEQUENCE [LARGE SCALE GENOMIC DNA]</scope>
    <source>
        <strain evidence="3">Soil9</strain>
    </source>
</reference>
<protein>
    <submittedName>
        <fullName evidence="3">: DDE_Tnp_1_assoc</fullName>
    </submittedName>
</protein>
<dbReference type="KEGG" id="gms:SOIL9_25680"/>
<gene>
    <name evidence="3" type="ORF">SOIL9_25680</name>
</gene>
<feature type="domain" description="H repeat-associated protein N-terminal" evidence="2">
    <location>
        <begin position="13"/>
        <end position="101"/>
    </location>
</feature>
<accession>A0A6P2D3T0</accession>
<feature type="transmembrane region" description="Helical" evidence="1">
    <location>
        <begin position="32"/>
        <end position="51"/>
    </location>
</feature>
<organism evidence="3 4">
    <name type="scientific">Gemmata massiliana</name>
    <dbReference type="NCBI Taxonomy" id="1210884"/>
    <lineage>
        <taxon>Bacteria</taxon>
        <taxon>Pseudomonadati</taxon>
        <taxon>Planctomycetota</taxon>
        <taxon>Planctomycetia</taxon>
        <taxon>Gemmatales</taxon>
        <taxon>Gemmataceae</taxon>
        <taxon>Gemmata</taxon>
    </lineage>
</organism>
<evidence type="ECO:0000313" key="4">
    <source>
        <dbReference type="Proteomes" id="UP000464178"/>
    </source>
</evidence>
<evidence type="ECO:0000259" key="2">
    <source>
        <dbReference type="Pfam" id="PF13808"/>
    </source>
</evidence>
<keyword evidence="1" id="KW-0812">Transmembrane</keyword>
<evidence type="ECO:0000313" key="3">
    <source>
        <dbReference type="EMBL" id="VTR95146.1"/>
    </source>
</evidence>
<sequence length="102" mass="11314">MPQVVDGLLYSILAQRPDACKARGKLYPLPSLLTMTVAAILCGCKALTAVARRGRDYNHLRGQFGFTKRRGDRYRSPCFGELSTIYSALGADAFAGVLRRWF</sequence>
<dbReference type="Pfam" id="PF13808">
    <property type="entry name" value="DDE_Tnp_1_assoc"/>
    <property type="match status" value="1"/>
</dbReference>
<dbReference type="AlphaFoldDB" id="A0A6P2D3T0"/>
<proteinExistence type="predicted"/>
<dbReference type="EMBL" id="LR593886">
    <property type="protein sequence ID" value="VTR95146.1"/>
    <property type="molecule type" value="Genomic_DNA"/>
</dbReference>
<evidence type="ECO:0000256" key="1">
    <source>
        <dbReference type="SAM" id="Phobius"/>
    </source>
</evidence>
<dbReference type="InterPro" id="IPR032806">
    <property type="entry name" value="YbfD_N"/>
</dbReference>
<dbReference type="Proteomes" id="UP000464178">
    <property type="component" value="Chromosome"/>
</dbReference>
<name>A0A6P2D3T0_9BACT</name>
<keyword evidence="1" id="KW-1133">Transmembrane helix</keyword>
<keyword evidence="1" id="KW-0472">Membrane</keyword>